<reference evidence="13 14" key="1">
    <citation type="submission" date="2019-01" db="EMBL/GenBank/DDBJ databases">
        <title>Draft Genome and Complete Hox-Cluster Characterization of the Sterlet Sturgeon (Acipenser ruthenus).</title>
        <authorList>
            <person name="Wei Q."/>
        </authorList>
    </citation>
    <scope>NUCLEOTIDE SEQUENCE [LARGE SCALE GENOMIC DNA]</scope>
    <source>
        <strain evidence="13">WHYD16114868_AA</strain>
        <tissue evidence="13">Blood</tissue>
    </source>
</reference>
<comment type="subcellular location">
    <subcellularLocation>
        <location evidence="2">Cytoplasm</location>
    </subcellularLocation>
    <subcellularLocation>
        <location evidence="1">Nucleus</location>
    </subcellularLocation>
</comment>
<sequence length="150" mass="17112">MWTCADGSRRRTPGGVYLNLLKNTPSITNKQKRDGSRRRTPGGVYLNLLKNTPSITNKQKREIFLDENRKDYTSKKAAQKRRRQLVGKEMKKVIKTLNLQEHDDASRETFASDTHEALASLEESHEGPTETALDMEEAAVIYNSNEVETF</sequence>
<feature type="domain" description="Phosphorylated adapter RNA export protein RNA-binding" evidence="12">
    <location>
        <begin position="33"/>
        <end position="68"/>
    </location>
</feature>
<dbReference type="AlphaFoldDB" id="A0A444V7U2"/>
<evidence type="ECO:0000256" key="9">
    <source>
        <dbReference type="ARBA" id="ARBA00023242"/>
    </source>
</evidence>
<proteinExistence type="inferred from homology"/>
<evidence type="ECO:0000256" key="11">
    <source>
        <dbReference type="SAM" id="MobiDB-lite"/>
    </source>
</evidence>
<dbReference type="InterPro" id="IPR039047">
    <property type="entry name" value="PHAX"/>
</dbReference>
<dbReference type="GO" id="GO:0005634">
    <property type="term" value="C:nucleus"/>
    <property type="evidence" value="ECO:0007669"/>
    <property type="project" value="UniProtKB-SubCell"/>
</dbReference>
<evidence type="ECO:0000256" key="10">
    <source>
        <dbReference type="ARBA" id="ARBA00030834"/>
    </source>
</evidence>
<dbReference type="EMBL" id="SCEB01001613">
    <property type="protein sequence ID" value="RXM96458.1"/>
    <property type="molecule type" value="Genomic_DNA"/>
</dbReference>
<feature type="region of interest" description="Disordered" evidence="11">
    <location>
        <begin position="27"/>
        <end position="48"/>
    </location>
</feature>
<dbReference type="Gene3D" id="1.10.10.1440">
    <property type="entry name" value="PHAX RNA-binding domain"/>
    <property type="match status" value="2"/>
</dbReference>
<evidence type="ECO:0000256" key="3">
    <source>
        <dbReference type="ARBA" id="ARBA00006094"/>
    </source>
</evidence>
<dbReference type="GO" id="GO:0003723">
    <property type="term" value="F:RNA binding"/>
    <property type="evidence" value="ECO:0007669"/>
    <property type="project" value="UniProtKB-KW"/>
</dbReference>
<dbReference type="GO" id="GO:0015031">
    <property type="term" value="P:protein transport"/>
    <property type="evidence" value="ECO:0007669"/>
    <property type="project" value="UniProtKB-KW"/>
</dbReference>
<keyword evidence="9" id="KW-0539">Nucleus</keyword>
<evidence type="ECO:0000256" key="8">
    <source>
        <dbReference type="ARBA" id="ARBA00022927"/>
    </source>
</evidence>
<dbReference type="InterPro" id="IPR019385">
    <property type="entry name" value="PHAX_RNA-binding_domain"/>
</dbReference>
<evidence type="ECO:0000313" key="13">
    <source>
        <dbReference type="EMBL" id="RXM96458.1"/>
    </source>
</evidence>
<evidence type="ECO:0000256" key="1">
    <source>
        <dbReference type="ARBA" id="ARBA00004123"/>
    </source>
</evidence>
<evidence type="ECO:0000259" key="12">
    <source>
        <dbReference type="Pfam" id="PF10258"/>
    </source>
</evidence>
<dbReference type="PANTHER" id="PTHR13135:SF0">
    <property type="entry name" value="PHOSPHORYLATED ADAPTER RNA EXPORT PROTEIN"/>
    <property type="match status" value="1"/>
</dbReference>
<gene>
    <name evidence="13" type="ORF">EOD39_15659</name>
</gene>
<keyword evidence="14" id="KW-1185">Reference proteome</keyword>
<evidence type="ECO:0000256" key="6">
    <source>
        <dbReference type="ARBA" id="ARBA00022490"/>
    </source>
</evidence>
<keyword evidence="5" id="KW-0813">Transport</keyword>
<evidence type="ECO:0000256" key="2">
    <source>
        <dbReference type="ARBA" id="ARBA00004496"/>
    </source>
</evidence>
<accession>A0A444V7U2</accession>
<dbReference type="InterPro" id="IPR038092">
    <property type="entry name" value="PHAX_RNA-binding_sf"/>
</dbReference>
<organism evidence="13 14">
    <name type="scientific">Acipenser ruthenus</name>
    <name type="common">Sterlet sturgeon</name>
    <dbReference type="NCBI Taxonomy" id="7906"/>
    <lineage>
        <taxon>Eukaryota</taxon>
        <taxon>Metazoa</taxon>
        <taxon>Chordata</taxon>
        <taxon>Craniata</taxon>
        <taxon>Vertebrata</taxon>
        <taxon>Euteleostomi</taxon>
        <taxon>Actinopterygii</taxon>
        <taxon>Chondrostei</taxon>
        <taxon>Acipenseriformes</taxon>
        <taxon>Acipenseridae</taxon>
        <taxon>Acipenser</taxon>
    </lineage>
</organism>
<name>A0A444V7U2_ACIRT</name>
<comment type="caution">
    <text evidence="13">The sequence shown here is derived from an EMBL/GenBank/DDBJ whole genome shotgun (WGS) entry which is preliminary data.</text>
</comment>
<keyword evidence="7" id="KW-0694">RNA-binding</keyword>
<evidence type="ECO:0000313" key="14">
    <source>
        <dbReference type="Proteomes" id="UP000289886"/>
    </source>
</evidence>
<dbReference type="GO" id="GO:0005737">
    <property type="term" value="C:cytoplasm"/>
    <property type="evidence" value="ECO:0007669"/>
    <property type="project" value="UniProtKB-SubCell"/>
</dbReference>
<keyword evidence="8" id="KW-0653">Protein transport</keyword>
<keyword evidence="6" id="KW-0963">Cytoplasm</keyword>
<dbReference type="PANTHER" id="PTHR13135">
    <property type="entry name" value="CYTOSOLIC RESINIFERATOXIN BINDING PROTEIN RBP-26"/>
    <property type="match status" value="1"/>
</dbReference>
<evidence type="ECO:0000256" key="4">
    <source>
        <dbReference type="ARBA" id="ARBA00016856"/>
    </source>
</evidence>
<evidence type="ECO:0000256" key="7">
    <source>
        <dbReference type="ARBA" id="ARBA00022884"/>
    </source>
</evidence>
<protein>
    <recommendedName>
        <fullName evidence="4">Phosphorylated adapter RNA export protein</fullName>
    </recommendedName>
    <alternativeName>
        <fullName evidence="10">RNA U small nuclear RNA export adapter protein</fullName>
    </alternativeName>
</protein>
<dbReference type="Proteomes" id="UP000289886">
    <property type="component" value="Unassembled WGS sequence"/>
</dbReference>
<dbReference type="Pfam" id="PF10258">
    <property type="entry name" value="PHAX_RNA-bd"/>
    <property type="match status" value="1"/>
</dbReference>
<evidence type="ECO:0000256" key="5">
    <source>
        <dbReference type="ARBA" id="ARBA00022448"/>
    </source>
</evidence>
<comment type="similarity">
    <text evidence="3">Belongs to the PHAX family.</text>
</comment>
<dbReference type="GO" id="GO:0006408">
    <property type="term" value="P:snRNA export from nucleus"/>
    <property type="evidence" value="ECO:0007669"/>
    <property type="project" value="InterPro"/>
</dbReference>